<evidence type="ECO:0000256" key="4">
    <source>
        <dbReference type="ARBA" id="ARBA00006759"/>
    </source>
</evidence>
<evidence type="ECO:0000256" key="8">
    <source>
        <dbReference type="ARBA" id="ARBA00022833"/>
    </source>
</evidence>
<evidence type="ECO:0000256" key="3">
    <source>
        <dbReference type="ARBA" id="ARBA00004963"/>
    </source>
</evidence>
<dbReference type="InterPro" id="IPR017782">
    <property type="entry name" value="Hydroxyacylglutathione_Hdrlase"/>
</dbReference>
<dbReference type="GO" id="GO:0004416">
    <property type="term" value="F:hydroxyacylglutathione hydrolase activity"/>
    <property type="evidence" value="ECO:0007669"/>
    <property type="project" value="UniProtKB-EC"/>
</dbReference>
<dbReference type="PIRSF" id="PIRSF005457">
    <property type="entry name" value="Glx"/>
    <property type="match status" value="1"/>
</dbReference>
<dbReference type="PANTHER" id="PTHR43705">
    <property type="entry name" value="HYDROXYACYLGLUTATHIONE HYDROLASE"/>
    <property type="match status" value="1"/>
</dbReference>
<dbReference type="Pfam" id="PF16123">
    <property type="entry name" value="HAGH_C"/>
    <property type="match status" value="1"/>
</dbReference>
<comment type="catalytic activity">
    <reaction evidence="1">
        <text>an S-(2-hydroxyacyl)glutathione + H2O = a 2-hydroxy carboxylate + glutathione + H(+)</text>
        <dbReference type="Rhea" id="RHEA:21864"/>
        <dbReference type="ChEBI" id="CHEBI:15377"/>
        <dbReference type="ChEBI" id="CHEBI:15378"/>
        <dbReference type="ChEBI" id="CHEBI:57925"/>
        <dbReference type="ChEBI" id="CHEBI:58896"/>
        <dbReference type="ChEBI" id="CHEBI:71261"/>
        <dbReference type="EC" id="3.1.2.6"/>
    </reaction>
</comment>
<evidence type="ECO:0000256" key="9">
    <source>
        <dbReference type="ARBA" id="ARBA00031044"/>
    </source>
</evidence>
<keyword evidence="6" id="KW-0479">Metal-binding</keyword>
<comment type="cofactor">
    <cofactor evidence="2">
        <name>Zn(2+)</name>
        <dbReference type="ChEBI" id="CHEBI:29105"/>
    </cofactor>
</comment>
<feature type="domain" description="Metallo-beta-lactamase" evidence="10">
    <location>
        <begin position="12"/>
        <end position="167"/>
    </location>
</feature>
<dbReference type="InterPro" id="IPR032282">
    <property type="entry name" value="HAGH_C"/>
</dbReference>
<dbReference type="CDD" id="cd07723">
    <property type="entry name" value="hydroxyacylglutathione_hydrolase_MBL-fold"/>
    <property type="match status" value="1"/>
</dbReference>
<keyword evidence="8" id="KW-0862">Zinc</keyword>
<evidence type="ECO:0000259" key="10">
    <source>
        <dbReference type="SMART" id="SM00849"/>
    </source>
</evidence>
<dbReference type="PANTHER" id="PTHR43705:SF1">
    <property type="entry name" value="HYDROXYACYLGLUTATHIONE HYDROLASE GLOB"/>
    <property type="match status" value="1"/>
</dbReference>
<proteinExistence type="inferred from homology"/>
<sequence>MLTVHRVNAFTDNYIWLIEATETCEVIIVDPGDASVVLRALDDAQLKPVAIFITHHHHDHTDGVIPLLAKFSIPVYGPSREPIDGVSHWVSNAQTIEIDHFPLFTVLDTPGHTPGHISFYAEQKLFCGDTLFAAGCGRLLGGTAGDLFDSLGKLSTLPASTEIYCAHEYTLSNLKFAHHVDAENSATKKRLESVQQKRNTGQVTVPSLMSEEWETNPFLRCDSAAIKKASEVFAGRPLNSALEVFITLRDWKNQF</sequence>
<gene>
    <name evidence="11" type="ORF">LCGC14_2127880</name>
</gene>
<dbReference type="GO" id="GO:0046872">
    <property type="term" value="F:metal ion binding"/>
    <property type="evidence" value="ECO:0007669"/>
    <property type="project" value="UniProtKB-KW"/>
</dbReference>
<comment type="caution">
    <text evidence="11">The sequence shown here is derived from an EMBL/GenBank/DDBJ whole genome shotgun (WGS) entry which is preliminary data.</text>
</comment>
<evidence type="ECO:0000256" key="6">
    <source>
        <dbReference type="ARBA" id="ARBA00022723"/>
    </source>
</evidence>
<evidence type="ECO:0000313" key="11">
    <source>
        <dbReference type="EMBL" id="KKL68149.1"/>
    </source>
</evidence>
<dbReference type="EC" id="3.1.2.6" evidence="5"/>
<dbReference type="InterPro" id="IPR001279">
    <property type="entry name" value="Metallo-B-lactamas"/>
</dbReference>
<evidence type="ECO:0000256" key="7">
    <source>
        <dbReference type="ARBA" id="ARBA00022801"/>
    </source>
</evidence>
<keyword evidence="7" id="KW-0378">Hydrolase</keyword>
<dbReference type="SMART" id="SM00849">
    <property type="entry name" value="Lactamase_B"/>
    <property type="match status" value="1"/>
</dbReference>
<dbReference type="EMBL" id="LAZR01026624">
    <property type="protein sequence ID" value="KKL68149.1"/>
    <property type="molecule type" value="Genomic_DNA"/>
</dbReference>
<dbReference type="InterPro" id="IPR050110">
    <property type="entry name" value="Glyoxalase_II_hydrolase"/>
</dbReference>
<comment type="pathway">
    <text evidence="3">Secondary metabolite metabolism; methylglyoxal degradation; (R)-lactate from methylglyoxal: step 2/2.</text>
</comment>
<dbReference type="InterPro" id="IPR035680">
    <property type="entry name" value="Clx_II_MBL"/>
</dbReference>
<dbReference type="Gene3D" id="3.60.15.10">
    <property type="entry name" value="Ribonuclease Z/Hydroxyacylglutathione hydrolase-like"/>
    <property type="match status" value="1"/>
</dbReference>
<dbReference type="GO" id="GO:0019243">
    <property type="term" value="P:methylglyoxal catabolic process to D-lactate via S-lactoyl-glutathione"/>
    <property type="evidence" value="ECO:0007669"/>
    <property type="project" value="InterPro"/>
</dbReference>
<dbReference type="HAMAP" id="MF_01374">
    <property type="entry name" value="Glyoxalase_2"/>
    <property type="match status" value="1"/>
</dbReference>
<accession>A0A0F9E2B4</accession>
<name>A0A0F9E2B4_9ZZZZ</name>
<evidence type="ECO:0000256" key="2">
    <source>
        <dbReference type="ARBA" id="ARBA00001947"/>
    </source>
</evidence>
<protein>
    <recommendedName>
        <fullName evidence="5">hydroxyacylglutathione hydrolase</fullName>
        <ecNumber evidence="5">3.1.2.6</ecNumber>
    </recommendedName>
    <alternativeName>
        <fullName evidence="9">Glyoxalase II</fullName>
    </alternativeName>
</protein>
<dbReference type="InterPro" id="IPR036866">
    <property type="entry name" value="RibonucZ/Hydroxyglut_hydro"/>
</dbReference>
<dbReference type="NCBIfam" id="TIGR03413">
    <property type="entry name" value="GSH_gloB"/>
    <property type="match status" value="1"/>
</dbReference>
<evidence type="ECO:0000256" key="5">
    <source>
        <dbReference type="ARBA" id="ARBA00011917"/>
    </source>
</evidence>
<dbReference type="AlphaFoldDB" id="A0A0F9E2B4"/>
<reference evidence="11" key="1">
    <citation type="journal article" date="2015" name="Nature">
        <title>Complex archaea that bridge the gap between prokaryotes and eukaryotes.</title>
        <authorList>
            <person name="Spang A."/>
            <person name="Saw J.H."/>
            <person name="Jorgensen S.L."/>
            <person name="Zaremba-Niedzwiedzka K."/>
            <person name="Martijn J."/>
            <person name="Lind A.E."/>
            <person name="van Eijk R."/>
            <person name="Schleper C."/>
            <person name="Guy L."/>
            <person name="Ettema T.J."/>
        </authorList>
    </citation>
    <scope>NUCLEOTIDE SEQUENCE</scope>
</reference>
<dbReference type="Pfam" id="PF00753">
    <property type="entry name" value="Lactamase_B"/>
    <property type="match status" value="1"/>
</dbReference>
<comment type="similarity">
    <text evidence="4">Belongs to the metallo-beta-lactamase superfamily. Glyoxalase II family.</text>
</comment>
<organism evidence="11">
    <name type="scientific">marine sediment metagenome</name>
    <dbReference type="NCBI Taxonomy" id="412755"/>
    <lineage>
        <taxon>unclassified sequences</taxon>
        <taxon>metagenomes</taxon>
        <taxon>ecological metagenomes</taxon>
    </lineage>
</organism>
<dbReference type="SUPFAM" id="SSF56281">
    <property type="entry name" value="Metallo-hydrolase/oxidoreductase"/>
    <property type="match status" value="1"/>
</dbReference>
<evidence type="ECO:0000256" key="1">
    <source>
        <dbReference type="ARBA" id="ARBA00001623"/>
    </source>
</evidence>